<feature type="region of interest" description="Disordered" evidence="9">
    <location>
        <begin position="986"/>
        <end position="1018"/>
    </location>
</feature>
<keyword evidence="8" id="KW-0175">Coiled coil</keyword>
<evidence type="ECO:0000256" key="9">
    <source>
        <dbReference type="SAM" id="MobiDB-lite"/>
    </source>
</evidence>
<dbReference type="InterPro" id="IPR005162">
    <property type="entry name" value="Retrotrans_gag_dom"/>
</dbReference>
<protein>
    <submittedName>
        <fullName evidence="12">Reverse transcriptase domain-containing protein</fullName>
    </submittedName>
</protein>
<feature type="compositionally biased region" description="Basic and acidic residues" evidence="9">
    <location>
        <begin position="885"/>
        <end position="915"/>
    </location>
</feature>
<feature type="compositionally biased region" description="Pro residues" evidence="9">
    <location>
        <begin position="943"/>
        <end position="952"/>
    </location>
</feature>
<keyword evidence="1" id="KW-0808">Transferase</keyword>
<reference evidence="12" key="2">
    <citation type="submission" date="2022-01" db="EMBL/GenBank/DDBJ databases">
        <authorList>
            <person name="Yamashiro T."/>
            <person name="Shiraishi A."/>
            <person name="Satake H."/>
            <person name="Nakayama K."/>
        </authorList>
    </citation>
    <scope>NUCLEOTIDE SEQUENCE</scope>
</reference>
<evidence type="ECO:0000256" key="7">
    <source>
        <dbReference type="PROSITE-ProRule" id="PRU00047"/>
    </source>
</evidence>
<accession>A0ABQ5C7C4</accession>
<dbReference type="SUPFAM" id="SSF50630">
    <property type="entry name" value="Acid proteases"/>
    <property type="match status" value="1"/>
</dbReference>
<evidence type="ECO:0000313" key="13">
    <source>
        <dbReference type="Proteomes" id="UP001151760"/>
    </source>
</evidence>
<sequence>MKFHACKDAKSLWEAIKNRFGGNKESKKMQKTILKQNYENFAASSQEGLDKTYDSNTNETVNTAHSVSAASSKDQASTASYADDIDAGDLEEMDLKLQVAMLTIRVKRFIKKTGRKMDLNDKETVGFDKTKVECYNCHMRGHFSRECRAPKNQGNRNRDAPRRNGTMIQSTQMHWFFKTDRWLILELFRVKKASQNFALMAYTSQGSSSSSSLDSEVHTCSKDCLKSYETLQKQYDQQREALNKSNLEIIGYQMGLESLEARIVVHEKNEAVYEEDIEFLKYDAQVKDISIKELKNQLENALKEKDDLKLKLEKFETSSKNLTKLINSQITAKDKSGLGFDEQVNESEVFDNVFNSHKSDGDDNLVNDRFKKVEGYYAVPPPYTGNYMPLRPDLSFAGLNDSVYKTKVSEIETSISKTSKDIIEKPKTVRPILNNKGRVTGQREVRPVWNNAQRVNHQNKLTHPHPKRNFVPTAVATKSGQVPVNATKQSSPRAATSIIRRAFNQKSTAKTNNFNEKVNSARVNKVTTAGLKEVVSAAVGNGENAVKSSACWIWRPTGNVIDHNSKDNGSYMLKRFDRSPKGGKITGKGKIRIGKLDFEGVYSVKELKRSITRFIAVVTDDYSRFSWVFFLATKDETSGILKTFITGIENQINHKVKIIRCDNGTEFKNNDMNQFCGMKGIKREFSVARTPQQNGVAERKNRTLIEAARTMLADSLLPTTFWAEAVSTACYVQNRVLVTKPHNKTPYELLHGRPPSISFMRPFGCPVTILNTLDPLGKFDGKADEGFFVGYSINSKAFRVFNTRTRKVEENLHITFLENKPNVAGSGPDWLFDIDLLTNSMNYEPVTAGNQTNKNAGIKDNTQQYILLPLLYDSPKSSEDAVADDAGKKTNEKPANKGERNGQEKEGGASNKEDDQNVQDFRAVLDKDENEVEAEAEAEAAPIPNPVPANPVPANPIPEAAPIGTSRLIPFRRLFTDTQVWIGSSSSAAAAGPNPEDLTPIHIKSSTKTNEPSGLLIEGSSQKGPCCCGRQNNKRQSNARIQEQWSWGQGMAPTARECTFSRFMKCNPTVFHGHEGAVELISCHTSRACLDVVELPEEFCPVEEVQRMEHELWNLKVKEFDITAYTKRFHELVQLCPEMVPSERKKIEAYIRGLTDNIKGHMARDCKGKAIATGANARPTVTCYDCGEKGHTRNYCPKKRDPRGEEPRGRAYVIADTEKQQGPNVVTGTFLLNNRYATVLFDSGSDKSFVNTSFSHLIDITPVTLDTSYEVELADGRVAITNTILRGCTLNLLDHLFKIDLMPIELGTFDVVIGMDWLVDQDAVIVCGKKVVHIPVKNKTLIIEGDRGTSRLKIISCIKASKYIERGHQLFVAHVTEKEPLRNVWEDVRDSRFPRGVFPDVLARTPTTSSSENFKIDLVPGAAPMHGSPYRLAPSELKELADQLQELSEKGFIRPSSSPWGAPVLFVKKKDGSFRMCIDYRELNKLTVKNRYPLPRLNDFLKINIKFQRVFSKIDLRSGYHQLRIREEDIPITAFRTRTKKIEWGLRKKTEAFTNLKQKLCFCSYPNVLPDGVTEHLSFCTANVTTKVKCGRLKIWIDGSSRIFETLSDGIQCLKGDLDTIIGGLRDIDLHESATNLSIPSTPGTEHQKPSGLLQQPEIPEWKWEKITMNFVSGLPRTPIGYDYIWFIIDRLTNMLTSNLEINCKKRWNPTGLIVTRHNHPESIDCQSERTIQTSRILLEWRVEISQLTGPESDADDNREESAN</sequence>
<dbReference type="InterPro" id="IPR036875">
    <property type="entry name" value="Znf_CCHC_sf"/>
</dbReference>
<dbReference type="Pfam" id="PF00665">
    <property type="entry name" value="rve"/>
    <property type="match status" value="1"/>
</dbReference>
<feature type="domain" description="CCHC-type" evidence="10">
    <location>
        <begin position="1183"/>
        <end position="1198"/>
    </location>
</feature>
<gene>
    <name evidence="12" type="ORF">Tco_0891959</name>
</gene>
<dbReference type="InterPro" id="IPR001969">
    <property type="entry name" value="Aspartic_peptidase_AS"/>
</dbReference>
<dbReference type="InterPro" id="IPR000477">
    <property type="entry name" value="RT_dom"/>
</dbReference>
<dbReference type="InterPro" id="IPR021109">
    <property type="entry name" value="Peptidase_aspartic_dom_sf"/>
</dbReference>
<dbReference type="InterPro" id="IPR001584">
    <property type="entry name" value="Integrase_cat-core"/>
</dbReference>
<dbReference type="Gene3D" id="3.10.10.10">
    <property type="entry name" value="HIV Type 1 Reverse Transcriptase, subunit A, domain 1"/>
    <property type="match status" value="1"/>
</dbReference>
<dbReference type="Pfam" id="PF00078">
    <property type="entry name" value="RVT_1"/>
    <property type="match status" value="1"/>
</dbReference>
<keyword evidence="2" id="KW-0548">Nucleotidyltransferase</keyword>
<dbReference type="EMBL" id="BQNB010013936">
    <property type="protein sequence ID" value="GJT22022.1"/>
    <property type="molecule type" value="Genomic_DNA"/>
</dbReference>
<dbReference type="PANTHER" id="PTHR15503">
    <property type="entry name" value="LDOC1 RELATED"/>
    <property type="match status" value="1"/>
</dbReference>
<dbReference type="InterPro" id="IPR043502">
    <property type="entry name" value="DNA/RNA_pol_sf"/>
</dbReference>
<dbReference type="PROSITE" id="PS50994">
    <property type="entry name" value="INTEGRASE"/>
    <property type="match status" value="1"/>
</dbReference>
<feature type="coiled-coil region" evidence="8">
    <location>
        <begin position="225"/>
        <end position="325"/>
    </location>
</feature>
<dbReference type="Pfam" id="PF03732">
    <property type="entry name" value="Retrotrans_gag"/>
    <property type="match status" value="1"/>
</dbReference>
<feature type="compositionally biased region" description="Acidic residues" evidence="9">
    <location>
        <begin position="928"/>
        <end position="938"/>
    </location>
</feature>
<comment type="caution">
    <text evidence="12">The sequence shown here is derived from an EMBL/GenBank/DDBJ whole genome shotgun (WGS) entry which is preliminary data.</text>
</comment>
<keyword evidence="3" id="KW-0540">Nuclease</keyword>
<evidence type="ECO:0000256" key="4">
    <source>
        <dbReference type="ARBA" id="ARBA00022759"/>
    </source>
</evidence>
<keyword evidence="7" id="KW-0863">Zinc-finger</keyword>
<evidence type="ECO:0000256" key="3">
    <source>
        <dbReference type="ARBA" id="ARBA00022722"/>
    </source>
</evidence>
<evidence type="ECO:0000313" key="12">
    <source>
        <dbReference type="EMBL" id="GJT22022.1"/>
    </source>
</evidence>
<feature type="region of interest" description="Disordered" evidence="9">
    <location>
        <begin position="877"/>
        <end position="952"/>
    </location>
</feature>
<dbReference type="SUPFAM" id="SSF56672">
    <property type="entry name" value="DNA/RNA polymerases"/>
    <property type="match status" value="1"/>
</dbReference>
<dbReference type="SUPFAM" id="SSF53098">
    <property type="entry name" value="Ribonuclease H-like"/>
    <property type="match status" value="1"/>
</dbReference>
<evidence type="ECO:0000256" key="1">
    <source>
        <dbReference type="ARBA" id="ARBA00022679"/>
    </source>
</evidence>
<proteinExistence type="predicted"/>
<dbReference type="InterPro" id="IPR001878">
    <property type="entry name" value="Znf_CCHC"/>
</dbReference>
<dbReference type="GO" id="GO:0003964">
    <property type="term" value="F:RNA-directed DNA polymerase activity"/>
    <property type="evidence" value="ECO:0007669"/>
    <property type="project" value="UniProtKB-KW"/>
</dbReference>
<feature type="domain" description="Integrase catalytic" evidence="11">
    <location>
        <begin position="576"/>
        <end position="754"/>
    </location>
</feature>
<dbReference type="Gene3D" id="3.30.420.10">
    <property type="entry name" value="Ribonuclease H-like superfamily/Ribonuclease H"/>
    <property type="match status" value="1"/>
</dbReference>
<dbReference type="PROSITE" id="PS00141">
    <property type="entry name" value="ASP_PROTEASE"/>
    <property type="match status" value="1"/>
</dbReference>
<keyword evidence="7" id="KW-0479">Metal-binding</keyword>
<dbReference type="Gene3D" id="2.40.70.10">
    <property type="entry name" value="Acid Proteases"/>
    <property type="match status" value="1"/>
</dbReference>
<evidence type="ECO:0000256" key="2">
    <source>
        <dbReference type="ARBA" id="ARBA00022695"/>
    </source>
</evidence>
<reference evidence="12" key="1">
    <citation type="journal article" date="2022" name="Int. J. Mol. Sci.">
        <title>Draft Genome of Tanacetum Coccineum: Genomic Comparison of Closely Related Tanacetum-Family Plants.</title>
        <authorList>
            <person name="Yamashiro T."/>
            <person name="Shiraishi A."/>
            <person name="Nakayama K."/>
            <person name="Satake H."/>
        </authorList>
    </citation>
    <scope>NUCLEOTIDE SEQUENCE</scope>
</reference>
<dbReference type="PROSITE" id="PS50158">
    <property type="entry name" value="ZF_CCHC"/>
    <property type="match status" value="2"/>
</dbReference>
<dbReference type="SUPFAM" id="SSF57756">
    <property type="entry name" value="Retrovirus zinc finger-like domains"/>
    <property type="match status" value="2"/>
</dbReference>
<dbReference type="PANTHER" id="PTHR15503:SF45">
    <property type="entry name" value="RNA-DIRECTED DNA POLYMERASE HOMOLOG"/>
    <property type="match status" value="1"/>
</dbReference>
<dbReference type="InterPro" id="IPR057670">
    <property type="entry name" value="SH3_retrovirus"/>
</dbReference>
<organism evidence="12 13">
    <name type="scientific">Tanacetum coccineum</name>
    <dbReference type="NCBI Taxonomy" id="301880"/>
    <lineage>
        <taxon>Eukaryota</taxon>
        <taxon>Viridiplantae</taxon>
        <taxon>Streptophyta</taxon>
        <taxon>Embryophyta</taxon>
        <taxon>Tracheophyta</taxon>
        <taxon>Spermatophyta</taxon>
        <taxon>Magnoliopsida</taxon>
        <taxon>eudicotyledons</taxon>
        <taxon>Gunneridae</taxon>
        <taxon>Pentapetalae</taxon>
        <taxon>asterids</taxon>
        <taxon>campanulids</taxon>
        <taxon>Asterales</taxon>
        <taxon>Asteraceae</taxon>
        <taxon>Asteroideae</taxon>
        <taxon>Anthemideae</taxon>
        <taxon>Anthemidinae</taxon>
        <taxon>Tanacetum</taxon>
    </lineage>
</organism>
<keyword evidence="6 12" id="KW-0695">RNA-directed DNA polymerase</keyword>
<keyword evidence="13" id="KW-1185">Reference proteome</keyword>
<dbReference type="Pfam" id="PF08284">
    <property type="entry name" value="RVP_2"/>
    <property type="match status" value="1"/>
</dbReference>
<feature type="domain" description="CCHC-type" evidence="10">
    <location>
        <begin position="134"/>
        <end position="148"/>
    </location>
</feature>
<dbReference type="InterPro" id="IPR032567">
    <property type="entry name" value="RTL1-rel"/>
</dbReference>
<dbReference type="InterPro" id="IPR043128">
    <property type="entry name" value="Rev_trsase/Diguanyl_cyclase"/>
</dbReference>
<name>A0ABQ5C7C4_9ASTR</name>
<evidence type="ECO:0000256" key="8">
    <source>
        <dbReference type="SAM" id="Coils"/>
    </source>
</evidence>
<dbReference type="InterPro" id="IPR012337">
    <property type="entry name" value="RNaseH-like_sf"/>
</dbReference>
<evidence type="ECO:0000259" key="11">
    <source>
        <dbReference type="PROSITE" id="PS50994"/>
    </source>
</evidence>
<evidence type="ECO:0000259" key="10">
    <source>
        <dbReference type="PROSITE" id="PS50158"/>
    </source>
</evidence>
<dbReference type="Gene3D" id="3.30.70.270">
    <property type="match status" value="1"/>
</dbReference>
<dbReference type="Gene3D" id="4.10.60.10">
    <property type="entry name" value="Zinc finger, CCHC-type"/>
    <property type="match status" value="2"/>
</dbReference>
<evidence type="ECO:0000256" key="5">
    <source>
        <dbReference type="ARBA" id="ARBA00022801"/>
    </source>
</evidence>
<dbReference type="Proteomes" id="UP001151760">
    <property type="component" value="Unassembled WGS sequence"/>
</dbReference>
<dbReference type="SMART" id="SM00343">
    <property type="entry name" value="ZnF_C2HC"/>
    <property type="match status" value="3"/>
</dbReference>
<dbReference type="InterPro" id="IPR036397">
    <property type="entry name" value="RNaseH_sf"/>
</dbReference>
<keyword evidence="5" id="KW-0378">Hydrolase</keyword>
<dbReference type="CDD" id="cd01647">
    <property type="entry name" value="RT_LTR"/>
    <property type="match status" value="1"/>
</dbReference>
<keyword evidence="7" id="KW-0862">Zinc</keyword>
<dbReference type="Pfam" id="PF25597">
    <property type="entry name" value="SH3_retrovirus"/>
    <property type="match status" value="1"/>
</dbReference>
<evidence type="ECO:0000256" key="6">
    <source>
        <dbReference type="ARBA" id="ARBA00022918"/>
    </source>
</evidence>
<keyword evidence="4" id="KW-0255">Endonuclease</keyword>
<dbReference type="CDD" id="cd00303">
    <property type="entry name" value="retropepsin_like"/>
    <property type="match status" value="1"/>
</dbReference>